<evidence type="ECO:0000313" key="4">
    <source>
        <dbReference type="Proteomes" id="UP001055420"/>
    </source>
</evidence>
<proteinExistence type="predicted"/>
<accession>A0A9X1QCD5</accession>
<keyword evidence="1" id="KW-0732">Signal</keyword>
<dbReference type="EMBL" id="JAKFFV010000007">
    <property type="protein sequence ID" value="MCF2499258.1"/>
    <property type="molecule type" value="Genomic_DNA"/>
</dbReference>
<dbReference type="AlphaFoldDB" id="A0A9X1QCD5"/>
<evidence type="ECO:0000313" key="3">
    <source>
        <dbReference type="EMBL" id="USJ32528.1"/>
    </source>
</evidence>
<gene>
    <name evidence="2" type="ORF">L0661_13120</name>
    <name evidence="3" type="ORF">NFI80_07230</name>
</gene>
<sequence>MKTIRLLGLSFFLFASALSCTDHAPDPVEFSSTEFSKGALIAPIAITKGDNNRLWVTEQGSATDKGDTYDGRVSMIGPDGTVYPAITGFLSKSSVEKMPSGLTHLLYKDGMLYILHGVEGRLYKANVSSWNPGDAPLKASELSFEDLGSFVKSQLPDPATAESNLYNLTWGPEGDLFITDAAGNMIIRRKSDGSKSVFATFPDFDNPKKPVGGPTVDFVPTGIAWDGSKFYVTSLTGFPFNEGLAEIKTVDQHGNVSDHKKGFTTLVDVVLTDSNKPLAVHFASFSSAFMFEQNTGTVTSEDGAVVMAGLNMPTDIEKVYTNTYYAVSLGNSKVYKLTY</sequence>
<dbReference type="Proteomes" id="UP001139411">
    <property type="component" value="Unassembled WGS sequence"/>
</dbReference>
<feature type="chain" id="PRO_5040953440" evidence="1">
    <location>
        <begin position="25"/>
        <end position="339"/>
    </location>
</feature>
<organism evidence="2 5">
    <name type="scientific">Dyadobacter chenhuakuii</name>
    <dbReference type="NCBI Taxonomy" id="2909339"/>
    <lineage>
        <taxon>Bacteria</taxon>
        <taxon>Pseudomonadati</taxon>
        <taxon>Bacteroidota</taxon>
        <taxon>Cytophagia</taxon>
        <taxon>Cytophagales</taxon>
        <taxon>Spirosomataceae</taxon>
        <taxon>Dyadobacter</taxon>
    </lineage>
</organism>
<dbReference type="EMBL" id="CP098805">
    <property type="protein sequence ID" value="USJ32528.1"/>
    <property type="molecule type" value="Genomic_DNA"/>
</dbReference>
<reference evidence="2" key="1">
    <citation type="submission" date="2022-01" db="EMBL/GenBank/DDBJ databases">
        <title>Novel species in genus Dyadobacter.</title>
        <authorList>
            <person name="Ma C."/>
        </authorList>
    </citation>
    <scope>NUCLEOTIDE SEQUENCE</scope>
    <source>
        <strain evidence="3">CY22</strain>
        <strain evidence="2">CY357</strain>
    </source>
</reference>
<dbReference type="InterPro" id="IPR048031">
    <property type="entry name" value="ScyD/ScyE-like"/>
</dbReference>
<evidence type="ECO:0000313" key="5">
    <source>
        <dbReference type="Proteomes" id="UP001139411"/>
    </source>
</evidence>
<protein>
    <submittedName>
        <fullName evidence="2">ScyD/ScyE family protein</fullName>
    </submittedName>
</protein>
<dbReference type="NCBIfam" id="NF033206">
    <property type="entry name" value="ScyE_fam"/>
    <property type="match status" value="1"/>
</dbReference>
<dbReference type="RefSeq" id="WP_233798514.1">
    <property type="nucleotide sequence ID" value="NZ_CP098805.1"/>
</dbReference>
<dbReference type="Proteomes" id="UP001055420">
    <property type="component" value="Chromosome"/>
</dbReference>
<dbReference type="SUPFAM" id="SSF101898">
    <property type="entry name" value="NHL repeat"/>
    <property type="match status" value="1"/>
</dbReference>
<dbReference type="Gene3D" id="2.120.10.30">
    <property type="entry name" value="TolB, C-terminal domain"/>
    <property type="match status" value="1"/>
</dbReference>
<feature type="signal peptide" evidence="1">
    <location>
        <begin position="1"/>
        <end position="24"/>
    </location>
</feature>
<dbReference type="PROSITE" id="PS51257">
    <property type="entry name" value="PROKAR_LIPOPROTEIN"/>
    <property type="match status" value="1"/>
</dbReference>
<name>A0A9X1QCD5_9BACT</name>
<evidence type="ECO:0000256" key="1">
    <source>
        <dbReference type="SAM" id="SignalP"/>
    </source>
</evidence>
<evidence type="ECO:0000313" key="2">
    <source>
        <dbReference type="EMBL" id="MCF2499258.1"/>
    </source>
</evidence>
<dbReference type="InterPro" id="IPR011042">
    <property type="entry name" value="6-blade_b-propeller_TolB-like"/>
</dbReference>
<keyword evidence="4" id="KW-1185">Reference proteome</keyword>